<organism evidence="1 2">
    <name type="scientific">Racocetra persica</name>
    <dbReference type="NCBI Taxonomy" id="160502"/>
    <lineage>
        <taxon>Eukaryota</taxon>
        <taxon>Fungi</taxon>
        <taxon>Fungi incertae sedis</taxon>
        <taxon>Mucoromycota</taxon>
        <taxon>Glomeromycotina</taxon>
        <taxon>Glomeromycetes</taxon>
        <taxon>Diversisporales</taxon>
        <taxon>Gigasporaceae</taxon>
        <taxon>Racocetra</taxon>
    </lineage>
</organism>
<proteinExistence type="predicted"/>
<evidence type="ECO:0000313" key="1">
    <source>
        <dbReference type="EMBL" id="CAG8780252.1"/>
    </source>
</evidence>
<protein>
    <submittedName>
        <fullName evidence="1">11478_t:CDS:1</fullName>
    </submittedName>
</protein>
<dbReference type="Proteomes" id="UP000789920">
    <property type="component" value="Unassembled WGS sequence"/>
</dbReference>
<sequence>MFDHFEQAAAGKKHLQPQNIIVCHDLVTIYSAITKNRLDLLTFLMAKQPKNIYQLDKEEINEKVADNGSCVGKKAKVRPVALYEEIVFNFPVKEIVDLTNKRVVGPVALTP</sequence>
<keyword evidence="2" id="KW-1185">Reference proteome</keyword>
<evidence type="ECO:0000313" key="2">
    <source>
        <dbReference type="Proteomes" id="UP000789920"/>
    </source>
</evidence>
<gene>
    <name evidence="1" type="ORF">RPERSI_LOCUS17471</name>
</gene>
<reference evidence="1" key="1">
    <citation type="submission" date="2021-06" db="EMBL/GenBank/DDBJ databases">
        <authorList>
            <person name="Kallberg Y."/>
            <person name="Tangrot J."/>
            <person name="Rosling A."/>
        </authorList>
    </citation>
    <scope>NUCLEOTIDE SEQUENCE</scope>
    <source>
        <strain evidence="1">MA461A</strain>
    </source>
</reference>
<accession>A0ACA9R764</accession>
<name>A0ACA9R764_9GLOM</name>
<comment type="caution">
    <text evidence="1">The sequence shown here is derived from an EMBL/GenBank/DDBJ whole genome shotgun (WGS) entry which is preliminary data.</text>
</comment>
<dbReference type="EMBL" id="CAJVQC010044793">
    <property type="protein sequence ID" value="CAG8780252.1"/>
    <property type="molecule type" value="Genomic_DNA"/>
</dbReference>